<evidence type="ECO:0000313" key="2">
    <source>
        <dbReference type="EMBL" id="GHB51912.1"/>
    </source>
</evidence>
<sequence>MGKHYGQPVKNRLLSLDVLRGLTIMLMTIVNNPGDWGNVYPPFLHAEWHGFTPTDLVFPTFLFIVGITTVLATPRKVLDRAAGEKILTRFLRIFSLGLFLNFFSKIQIFGLDDVALLAVKLLITALVVAALFGKYDRRRELYVALGVFSLMFVLAFGGFEDYQNVRLPGVLQRIAVVYLVVSLLYLTTSVSTQALIGIGILLAYWAIMTLIPVPGVGEANVEKGTNLAAWLDYLVLPNHLWVTSKTWDPEGLLSTLPAVGTGIAGLLTGALLTANLSEQKKFGYLLAGGVAGVLLGLLWNTAFPINKALWTSSYVLYAAGIALLLLAVLYFVIDYKGSKGWITPFIVFGVNPMVVFFFSGIIPRVLGSIKVNNPSTQITDDRIGLQTYIYKFQIAPYFSDPKAASLAGALVYLAIWFLILYIFYRRKMIFKV</sequence>
<name>A0A8J3D1Q6_9BACT</name>
<feature type="transmembrane region" description="Helical" evidence="1">
    <location>
        <begin position="284"/>
        <end position="302"/>
    </location>
</feature>
<dbReference type="PANTHER" id="PTHR31061">
    <property type="entry name" value="LD22376P"/>
    <property type="match status" value="1"/>
</dbReference>
<keyword evidence="1" id="KW-0472">Membrane</keyword>
<keyword evidence="3" id="KW-1185">Reference proteome</keyword>
<feature type="transmembrane region" description="Helical" evidence="1">
    <location>
        <begin position="194"/>
        <end position="213"/>
    </location>
</feature>
<comment type="caution">
    <text evidence="2">The sequence shown here is derived from an EMBL/GenBank/DDBJ whole genome shotgun (WGS) entry which is preliminary data.</text>
</comment>
<dbReference type="EMBL" id="BMXF01000001">
    <property type="protein sequence ID" value="GHB51912.1"/>
    <property type="molecule type" value="Genomic_DNA"/>
</dbReference>
<feature type="transmembrane region" description="Helical" evidence="1">
    <location>
        <begin position="140"/>
        <end position="158"/>
    </location>
</feature>
<gene>
    <name evidence="2" type="ORF">GCM10007390_00620</name>
</gene>
<feature type="transmembrane region" description="Helical" evidence="1">
    <location>
        <begin position="314"/>
        <end position="333"/>
    </location>
</feature>
<evidence type="ECO:0000313" key="3">
    <source>
        <dbReference type="Proteomes" id="UP000598271"/>
    </source>
</evidence>
<reference evidence="2 3" key="1">
    <citation type="journal article" date="2014" name="Int. J. Syst. Evol. Microbiol.">
        <title>Complete genome sequence of Corynebacterium casei LMG S-19264T (=DSM 44701T), isolated from a smear-ripened cheese.</title>
        <authorList>
            <consortium name="US DOE Joint Genome Institute (JGI-PGF)"/>
            <person name="Walter F."/>
            <person name="Albersmeier A."/>
            <person name="Kalinowski J."/>
            <person name="Ruckert C."/>
        </authorList>
    </citation>
    <scope>NUCLEOTIDE SEQUENCE [LARGE SCALE GENOMIC DNA]</scope>
    <source>
        <strain evidence="2 3">KCTC 12866</strain>
    </source>
</reference>
<keyword evidence="1" id="KW-1133">Transmembrane helix</keyword>
<feature type="transmembrane region" description="Helical" evidence="1">
    <location>
        <begin position="170"/>
        <end position="187"/>
    </location>
</feature>
<feature type="transmembrane region" description="Helical" evidence="1">
    <location>
        <begin position="12"/>
        <end position="30"/>
    </location>
</feature>
<accession>A0A8J3D1Q6</accession>
<feature type="transmembrane region" description="Helical" evidence="1">
    <location>
        <begin position="345"/>
        <end position="366"/>
    </location>
</feature>
<feature type="transmembrane region" description="Helical" evidence="1">
    <location>
        <begin position="56"/>
        <end position="78"/>
    </location>
</feature>
<keyword evidence="1" id="KW-0812">Transmembrane</keyword>
<feature type="transmembrane region" description="Helical" evidence="1">
    <location>
        <begin position="90"/>
        <end position="108"/>
    </location>
</feature>
<feature type="transmembrane region" description="Helical" evidence="1">
    <location>
        <begin position="403"/>
        <end position="424"/>
    </location>
</feature>
<protein>
    <submittedName>
        <fullName evidence="2">Membrane protein</fullName>
    </submittedName>
</protein>
<organism evidence="2 3">
    <name type="scientific">Persicitalea jodogahamensis</name>
    <dbReference type="NCBI Taxonomy" id="402147"/>
    <lineage>
        <taxon>Bacteria</taxon>
        <taxon>Pseudomonadati</taxon>
        <taxon>Bacteroidota</taxon>
        <taxon>Cytophagia</taxon>
        <taxon>Cytophagales</taxon>
        <taxon>Spirosomataceae</taxon>
        <taxon>Persicitalea</taxon>
    </lineage>
</organism>
<dbReference type="RefSeq" id="WP_229580078.1">
    <property type="nucleotide sequence ID" value="NZ_BMXF01000001.1"/>
</dbReference>
<dbReference type="Proteomes" id="UP000598271">
    <property type="component" value="Unassembled WGS sequence"/>
</dbReference>
<evidence type="ECO:0000256" key="1">
    <source>
        <dbReference type="SAM" id="Phobius"/>
    </source>
</evidence>
<dbReference type="AlphaFoldDB" id="A0A8J3D1Q6"/>
<feature type="transmembrane region" description="Helical" evidence="1">
    <location>
        <begin position="114"/>
        <end position="133"/>
    </location>
</feature>
<proteinExistence type="predicted"/>
<feature type="transmembrane region" description="Helical" evidence="1">
    <location>
        <begin position="251"/>
        <end position="272"/>
    </location>
</feature>
<dbReference type="PANTHER" id="PTHR31061:SF24">
    <property type="entry name" value="LD22376P"/>
    <property type="match status" value="1"/>
</dbReference>